<sequence>MTTENYFDVSPEFPYKTLFILLNGFGLIIEILTIIHTVIILRLSRHVSVIHPHMLAAAYSFSTFHISNVLFWYPLNSSHSIKFAYDFFKDAANMGVYIIPVANVCERECATILVNNYENWCSYGFIFSLCSISWIITLYLTVHLMFFHEYMNILYLYLGYNVFNELSYVIYFALYYYEKTAKKSYLTNTTLSQRYQRAKNQACFQTMFRFALSASATVVLACVHNVVGLFVLPNVFPEISHTDKIAFFRMFITMCVSIVTLFLPLHFAHVNLTLLRHYKQAFMPNRVKPIESATLSTPNPIQSISGKNMVLSDETQYYFESLKKQWNVVVFVAARMVVSASRNRSDRRDGQDDDDKGSEDGE</sequence>
<feature type="transmembrane region" description="Helical" evidence="3">
    <location>
        <begin position="20"/>
        <end position="43"/>
    </location>
</feature>
<keyword evidence="3" id="KW-0472">Membrane</keyword>
<reference evidence="5" key="2">
    <citation type="submission" date="2020-10" db="UniProtKB">
        <authorList>
            <consortium name="WormBaseParasite"/>
        </authorList>
    </citation>
    <scope>IDENTIFICATION</scope>
</reference>
<keyword evidence="3" id="KW-1133">Transmembrane helix</keyword>
<dbReference type="InterPro" id="IPR004151">
    <property type="entry name" value="7TM_GPCR_serpentine_rcpt_Sre"/>
</dbReference>
<dbReference type="Proteomes" id="UP000492821">
    <property type="component" value="Unassembled WGS sequence"/>
</dbReference>
<protein>
    <submittedName>
        <fullName evidence="5">G_PROTEIN_RECEP_F1_2 domain-containing protein</fullName>
    </submittedName>
</protein>
<feature type="transmembrane region" description="Helical" evidence="3">
    <location>
        <begin position="154"/>
        <end position="177"/>
    </location>
</feature>
<feature type="transmembrane region" description="Helical" evidence="3">
    <location>
        <begin position="210"/>
        <end position="235"/>
    </location>
</feature>
<keyword evidence="3" id="KW-0812">Transmembrane</keyword>
<dbReference type="AlphaFoldDB" id="A0A7E4VBZ8"/>
<dbReference type="WBParaSite" id="Pan_g19033.t1">
    <property type="protein sequence ID" value="Pan_g19033.t1"/>
    <property type="gene ID" value="Pan_g19033"/>
</dbReference>
<evidence type="ECO:0000313" key="5">
    <source>
        <dbReference type="WBParaSite" id="Pan_g19033.t1"/>
    </source>
</evidence>
<dbReference type="GO" id="GO:0016020">
    <property type="term" value="C:membrane"/>
    <property type="evidence" value="ECO:0007669"/>
    <property type="project" value="InterPro"/>
</dbReference>
<dbReference type="Pfam" id="PF03125">
    <property type="entry name" value="Sre"/>
    <property type="match status" value="1"/>
</dbReference>
<evidence type="ECO:0000256" key="2">
    <source>
        <dbReference type="SAM" id="MobiDB-lite"/>
    </source>
</evidence>
<feature type="compositionally biased region" description="Acidic residues" evidence="2">
    <location>
        <begin position="351"/>
        <end position="362"/>
    </location>
</feature>
<accession>A0A7E4VBZ8</accession>
<feature type="transmembrane region" description="Helical" evidence="3">
    <location>
        <begin position="247"/>
        <end position="267"/>
    </location>
</feature>
<keyword evidence="4" id="KW-1185">Reference proteome</keyword>
<dbReference type="PANTHER" id="PTHR23128">
    <property type="entry name" value="SERPENTINE RECEPTOR, CLASS E (EPSILON)-RELATED"/>
    <property type="match status" value="1"/>
</dbReference>
<reference evidence="4" key="1">
    <citation type="journal article" date="2013" name="Genetics">
        <title>The draft genome and transcriptome of Panagrellus redivivus are shaped by the harsh demands of a free-living lifestyle.</title>
        <authorList>
            <person name="Srinivasan J."/>
            <person name="Dillman A.R."/>
            <person name="Macchietto M.G."/>
            <person name="Heikkinen L."/>
            <person name="Lakso M."/>
            <person name="Fracchia K.M."/>
            <person name="Antoshechkin I."/>
            <person name="Mortazavi A."/>
            <person name="Wong G."/>
            <person name="Sternberg P.W."/>
        </authorList>
    </citation>
    <scope>NUCLEOTIDE SEQUENCE [LARGE SCALE GENOMIC DNA]</scope>
    <source>
        <strain evidence="4">MT8872</strain>
    </source>
</reference>
<evidence type="ECO:0000256" key="3">
    <source>
        <dbReference type="SAM" id="Phobius"/>
    </source>
</evidence>
<dbReference type="PANTHER" id="PTHR23128:SF132">
    <property type="entry name" value="SERPENTINE RECEPTOR, CLASS E (EPSILON)-RELATED"/>
    <property type="match status" value="1"/>
</dbReference>
<name>A0A7E4VBZ8_PANRE</name>
<evidence type="ECO:0000256" key="1">
    <source>
        <dbReference type="ARBA" id="ARBA00006803"/>
    </source>
</evidence>
<evidence type="ECO:0000313" key="4">
    <source>
        <dbReference type="Proteomes" id="UP000492821"/>
    </source>
</evidence>
<organism evidence="4 5">
    <name type="scientific">Panagrellus redivivus</name>
    <name type="common">Microworm</name>
    <dbReference type="NCBI Taxonomy" id="6233"/>
    <lineage>
        <taxon>Eukaryota</taxon>
        <taxon>Metazoa</taxon>
        <taxon>Ecdysozoa</taxon>
        <taxon>Nematoda</taxon>
        <taxon>Chromadorea</taxon>
        <taxon>Rhabditida</taxon>
        <taxon>Tylenchina</taxon>
        <taxon>Panagrolaimomorpha</taxon>
        <taxon>Panagrolaimoidea</taxon>
        <taxon>Panagrolaimidae</taxon>
        <taxon>Panagrellus</taxon>
    </lineage>
</organism>
<feature type="transmembrane region" description="Helical" evidence="3">
    <location>
        <begin position="123"/>
        <end position="142"/>
    </location>
</feature>
<comment type="similarity">
    <text evidence="1">Belongs to the nematode receptor-like protein sre family.</text>
</comment>
<feature type="transmembrane region" description="Helical" evidence="3">
    <location>
        <begin position="55"/>
        <end position="75"/>
    </location>
</feature>
<feature type="region of interest" description="Disordered" evidence="2">
    <location>
        <begin position="342"/>
        <end position="362"/>
    </location>
</feature>
<proteinExistence type="inferred from homology"/>
<dbReference type="GO" id="GO:0007606">
    <property type="term" value="P:sensory perception of chemical stimulus"/>
    <property type="evidence" value="ECO:0007669"/>
    <property type="project" value="InterPro"/>
</dbReference>